<protein>
    <submittedName>
        <fullName evidence="1">Uncharacterized protein</fullName>
    </submittedName>
</protein>
<comment type="caution">
    <text evidence="1">The sequence shown here is derived from an EMBL/GenBank/DDBJ whole genome shotgun (WGS) entry which is preliminary data.</text>
</comment>
<dbReference type="AlphaFoldDB" id="A0A1R2AVF4"/>
<reference evidence="1 2" key="1">
    <citation type="submission" date="2016-11" db="EMBL/GenBank/DDBJ databases">
        <title>The macronuclear genome of Stentor coeruleus: a giant cell with tiny introns.</title>
        <authorList>
            <person name="Slabodnick M."/>
            <person name="Ruby J.G."/>
            <person name="Reiff S.B."/>
            <person name="Swart E.C."/>
            <person name="Gosai S."/>
            <person name="Prabakaran S."/>
            <person name="Witkowska E."/>
            <person name="Larue G.E."/>
            <person name="Fisher S."/>
            <person name="Freeman R.M."/>
            <person name="Gunawardena J."/>
            <person name="Chu W."/>
            <person name="Stover N.A."/>
            <person name="Gregory B.D."/>
            <person name="Nowacki M."/>
            <person name="Derisi J."/>
            <person name="Roy S.W."/>
            <person name="Marshall W.F."/>
            <person name="Sood P."/>
        </authorList>
    </citation>
    <scope>NUCLEOTIDE SEQUENCE [LARGE SCALE GENOMIC DNA]</scope>
    <source>
        <strain evidence="1">WM001</strain>
    </source>
</reference>
<keyword evidence="2" id="KW-1185">Reference proteome</keyword>
<evidence type="ECO:0000313" key="2">
    <source>
        <dbReference type="Proteomes" id="UP000187209"/>
    </source>
</evidence>
<evidence type="ECO:0000313" key="1">
    <source>
        <dbReference type="EMBL" id="OMJ68432.1"/>
    </source>
</evidence>
<organism evidence="1 2">
    <name type="scientific">Stentor coeruleus</name>
    <dbReference type="NCBI Taxonomy" id="5963"/>
    <lineage>
        <taxon>Eukaryota</taxon>
        <taxon>Sar</taxon>
        <taxon>Alveolata</taxon>
        <taxon>Ciliophora</taxon>
        <taxon>Postciliodesmatophora</taxon>
        <taxon>Heterotrichea</taxon>
        <taxon>Heterotrichida</taxon>
        <taxon>Stentoridae</taxon>
        <taxon>Stentor</taxon>
    </lineage>
</organism>
<sequence>MKENINSNNSANKSMRNHIRNKLFTEQKVNSAFKIVIPDVEVMICYETLALSELEKNLVKLGKEYKNSRKLREQH</sequence>
<dbReference type="Proteomes" id="UP000187209">
    <property type="component" value="Unassembled WGS sequence"/>
</dbReference>
<gene>
    <name evidence="1" type="ORF">SteCoe_34123</name>
</gene>
<name>A0A1R2AVF4_9CILI</name>
<accession>A0A1R2AVF4</accession>
<dbReference type="EMBL" id="MPUH01001332">
    <property type="protein sequence ID" value="OMJ68432.1"/>
    <property type="molecule type" value="Genomic_DNA"/>
</dbReference>
<proteinExistence type="predicted"/>